<reference evidence="2 3" key="1">
    <citation type="submission" date="2016-10" db="EMBL/GenBank/DDBJ databases">
        <authorList>
            <person name="de Groot N.N."/>
        </authorList>
    </citation>
    <scope>NUCLEOTIDE SEQUENCE [LARGE SCALE GENOMIC DNA]</scope>
    <source>
        <strain evidence="2 3">Calf135</strain>
    </source>
</reference>
<dbReference type="RefSeq" id="WP_091975406.1">
    <property type="nucleotide sequence ID" value="NZ_FODF01000006.1"/>
</dbReference>
<feature type="transmembrane region" description="Helical" evidence="1">
    <location>
        <begin position="86"/>
        <end position="105"/>
    </location>
</feature>
<dbReference type="OrthoDB" id="1753856at2"/>
<evidence type="ECO:0000313" key="3">
    <source>
        <dbReference type="Proteomes" id="UP000199512"/>
    </source>
</evidence>
<feature type="transmembrane region" description="Helical" evidence="1">
    <location>
        <begin position="117"/>
        <end position="135"/>
    </location>
</feature>
<name>A0A1H8HU22_9FIRM</name>
<keyword evidence="1" id="KW-0812">Transmembrane</keyword>
<dbReference type="AlphaFoldDB" id="A0A1H8HU22"/>
<feature type="transmembrane region" description="Helical" evidence="1">
    <location>
        <begin position="7"/>
        <end position="26"/>
    </location>
</feature>
<sequence>MKKLANILFGVFLAIEVVLIGAMNYLEKLAYKKAGVNHHLYFKKCEYTRKYLTPENIKLITIVVIVLIVLYLIITIKAFRNSRKTLALAGLIAIVWSGALGYALHSTSISEKLIYPYLILALIVCIVLSTINIIINKKIHS</sequence>
<protein>
    <submittedName>
        <fullName evidence="2">Uncharacterized protein</fullName>
    </submittedName>
</protein>
<dbReference type="EMBL" id="FODF01000006">
    <property type="protein sequence ID" value="SEN59810.1"/>
    <property type="molecule type" value="Genomic_DNA"/>
</dbReference>
<evidence type="ECO:0000256" key="1">
    <source>
        <dbReference type="SAM" id="Phobius"/>
    </source>
</evidence>
<feature type="transmembrane region" description="Helical" evidence="1">
    <location>
        <begin position="57"/>
        <end position="74"/>
    </location>
</feature>
<gene>
    <name evidence="2" type="ORF">SAMN05216454_10687</name>
</gene>
<keyword evidence="1" id="KW-1133">Transmembrane helix</keyword>
<proteinExistence type="predicted"/>
<accession>A0A1H8HU22</accession>
<keyword evidence="1" id="KW-0472">Membrane</keyword>
<dbReference type="Proteomes" id="UP000199512">
    <property type="component" value="Unassembled WGS sequence"/>
</dbReference>
<organism evidence="2 3">
    <name type="scientific">Peptostreptococcus russellii</name>
    <dbReference type="NCBI Taxonomy" id="215200"/>
    <lineage>
        <taxon>Bacteria</taxon>
        <taxon>Bacillati</taxon>
        <taxon>Bacillota</taxon>
        <taxon>Clostridia</taxon>
        <taxon>Peptostreptococcales</taxon>
        <taxon>Peptostreptococcaceae</taxon>
        <taxon>Peptostreptococcus</taxon>
    </lineage>
</organism>
<keyword evidence="3" id="KW-1185">Reference proteome</keyword>
<evidence type="ECO:0000313" key="2">
    <source>
        <dbReference type="EMBL" id="SEN59810.1"/>
    </source>
</evidence>